<dbReference type="Pfam" id="PF00069">
    <property type="entry name" value="Pkinase"/>
    <property type="match status" value="1"/>
</dbReference>
<evidence type="ECO:0000313" key="3">
    <source>
        <dbReference type="EMBL" id="TFK85151.1"/>
    </source>
</evidence>
<gene>
    <name evidence="3" type="ORF">K466DRAFT_588336</name>
</gene>
<sequence length="587" mass="64972">MAGSCFLAVYCDLVGSFWTGEFDLDQPAGSLRNKVYDHSLQGFLPAGTSSAQLSLFCVEGGIEYEPEDTFRQRLADHLSTREPRRIGLLSRLRGMMGEVEEGRVYLVLGLPGRPLVTVPEQNVAKAASAAAIDSDTDSNSSGRTDETVPSEVDDTPELNHRRAVTTSDLLPVEIFGPSFAYFMGLCNTTPSPVDSSFTSLVSKFLAKVATVDLADLSQAESLTEAFVDLVSPGGEDLMVRHIPAIAYSSVFCTVRNELSQASVPLVVFKAVADPGLAEQPKVDPAMRSAIRICDNSWPTSDRKVFYRECAMPVFGVTLAGPWLRIYGSVFDHRWISQQLTAPQKIPLRSNLDISTIEAFARTLRNLRDSVAHLKGWYQHLILSLPLSRYHYRLHPPSNSFRDASGAEVKFSYLGPLTPHNNLFVAIASFPDPRTFIVKFTPAYGADAHRLLAEADLAPDLLYAGSPYAFPGYTRWTMAVMEKCDGGHVLWDVAGEPIRQQVRDAVRLLHEHGFVHGDLRSQNIMLDRSLRLRVIDFDWAGKEGTARYPMDLSPDIPWPAEARPGALIMKKHDDYWVRHVLASSVCGR</sequence>
<dbReference type="AlphaFoldDB" id="A0A5C3P6N6"/>
<dbReference type="InterPro" id="IPR000719">
    <property type="entry name" value="Prot_kinase_dom"/>
</dbReference>
<dbReference type="GO" id="GO:0004672">
    <property type="term" value="F:protein kinase activity"/>
    <property type="evidence" value="ECO:0007669"/>
    <property type="project" value="InterPro"/>
</dbReference>
<dbReference type="GO" id="GO:0005524">
    <property type="term" value="F:ATP binding"/>
    <property type="evidence" value="ECO:0007669"/>
    <property type="project" value="InterPro"/>
</dbReference>
<dbReference type="InterPro" id="IPR008266">
    <property type="entry name" value="Tyr_kinase_AS"/>
</dbReference>
<dbReference type="STRING" id="1314778.A0A5C3P6N6"/>
<dbReference type="InterPro" id="IPR011009">
    <property type="entry name" value="Kinase-like_dom_sf"/>
</dbReference>
<protein>
    <recommendedName>
        <fullName evidence="2">Protein kinase domain-containing protein</fullName>
    </recommendedName>
</protein>
<evidence type="ECO:0000256" key="1">
    <source>
        <dbReference type="SAM" id="MobiDB-lite"/>
    </source>
</evidence>
<proteinExistence type="predicted"/>
<evidence type="ECO:0000259" key="2">
    <source>
        <dbReference type="PROSITE" id="PS50011"/>
    </source>
</evidence>
<dbReference type="PROSITE" id="PS50011">
    <property type="entry name" value="PROTEIN_KINASE_DOM"/>
    <property type="match status" value="1"/>
</dbReference>
<evidence type="ECO:0000313" key="4">
    <source>
        <dbReference type="Proteomes" id="UP000308197"/>
    </source>
</evidence>
<dbReference type="Gene3D" id="1.10.510.10">
    <property type="entry name" value="Transferase(Phosphotransferase) domain 1"/>
    <property type="match status" value="1"/>
</dbReference>
<dbReference type="Proteomes" id="UP000308197">
    <property type="component" value="Unassembled WGS sequence"/>
</dbReference>
<accession>A0A5C3P6N6</accession>
<dbReference type="SUPFAM" id="SSF56112">
    <property type="entry name" value="Protein kinase-like (PK-like)"/>
    <property type="match status" value="1"/>
</dbReference>
<feature type="domain" description="Protein kinase" evidence="2">
    <location>
        <begin position="348"/>
        <end position="587"/>
    </location>
</feature>
<name>A0A5C3P6N6_9APHY</name>
<dbReference type="PROSITE" id="PS00109">
    <property type="entry name" value="PROTEIN_KINASE_TYR"/>
    <property type="match status" value="1"/>
</dbReference>
<feature type="region of interest" description="Disordered" evidence="1">
    <location>
        <begin position="128"/>
        <end position="157"/>
    </location>
</feature>
<reference evidence="3 4" key="1">
    <citation type="journal article" date="2019" name="Nat. Ecol. Evol.">
        <title>Megaphylogeny resolves global patterns of mushroom evolution.</title>
        <authorList>
            <person name="Varga T."/>
            <person name="Krizsan K."/>
            <person name="Foldi C."/>
            <person name="Dima B."/>
            <person name="Sanchez-Garcia M."/>
            <person name="Sanchez-Ramirez S."/>
            <person name="Szollosi G.J."/>
            <person name="Szarkandi J.G."/>
            <person name="Papp V."/>
            <person name="Albert L."/>
            <person name="Andreopoulos W."/>
            <person name="Angelini C."/>
            <person name="Antonin V."/>
            <person name="Barry K.W."/>
            <person name="Bougher N.L."/>
            <person name="Buchanan P."/>
            <person name="Buyck B."/>
            <person name="Bense V."/>
            <person name="Catcheside P."/>
            <person name="Chovatia M."/>
            <person name="Cooper J."/>
            <person name="Damon W."/>
            <person name="Desjardin D."/>
            <person name="Finy P."/>
            <person name="Geml J."/>
            <person name="Haridas S."/>
            <person name="Hughes K."/>
            <person name="Justo A."/>
            <person name="Karasinski D."/>
            <person name="Kautmanova I."/>
            <person name="Kiss B."/>
            <person name="Kocsube S."/>
            <person name="Kotiranta H."/>
            <person name="LaButti K.M."/>
            <person name="Lechner B.E."/>
            <person name="Liimatainen K."/>
            <person name="Lipzen A."/>
            <person name="Lukacs Z."/>
            <person name="Mihaltcheva S."/>
            <person name="Morgado L.N."/>
            <person name="Niskanen T."/>
            <person name="Noordeloos M.E."/>
            <person name="Ohm R.A."/>
            <person name="Ortiz-Santana B."/>
            <person name="Ovrebo C."/>
            <person name="Racz N."/>
            <person name="Riley R."/>
            <person name="Savchenko A."/>
            <person name="Shiryaev A."/>
            <person name="Soop K."/>
            <person name="Spirin V."/>
            <person name="Szebenyi C."/>
            <person name="Tomsovsky M."/>
            <person name="Tulloss R.E."/>
            <person name="Uehling J."/>
            <person name="Grigoriev I.V."/>
            <person name="Vagvolgyi C."/>
            <person name="Papp T."/>
            <person name="Martin F.M."/>
            <person name="Miettinen O."/>
            <person name="Hibbett D.S."/>
            <person name="Nagy L.G."/>
        </authorList>
    </citation>
    <scope>NUCLEOTIDE SEQUENCE [LARGE SCALE GENOMIC DNA]</scope>
    <source>
        <strain evidence="3 4">HHB13444</strain>
    </source>
</reference>
<keyword evidence="4" id="KW-1185">Reference proteome</keyword>
<dbReference type="EMBL" id="ML211271">
    <property type="protein sequence ID" value="TFK85151.1"/>
    <property type="molecule type" value="Genomic_DNA"/>
</dbReference>
<feature type="compositionally biased region" description="Low complexity" evidence="1">
    <location>
        <begin position="128"/>
        <end position="141"/>
    </location>
</feature>
<dbReference type="InParanoid" id="A0A5C3P6N6"/>
<organism evidence="3 4">
    <name type="scientific">Polyporus arcularius HHB13444</name>
    <dbReference type="NCBI Taxonomy" id="1314778"/>
    <lineage>
        <taxon>Eukaryota</taxon>
        <taxon>Fungi</taxon>
        <taxon>Dikarya</taxon>
        <taxon>Basidiomycota</taxon>
        <taxon>Agaricomycotina</taxon>
        <taxon>Agaricomycetes</taxon>
        <taxon>Polyporales</taxon>
        <taxon>Polyporaceae</taxon>
        <taxon>Polyporus</taxon>
    </lineage>
</organism>